<dbReference type="STRING" id="515622.bpr_I1064"/>
<keyword evidence="2" id="KW-1003">Cell membrane</keyword>
<dbReference type="Proteomes" id="UP000001299">
    <property type="component" value="Chromosome 1"/>
</dbReference>
<keyword evidence="3 6" id="KW-0812">Transmembrane</keyword>
<dbReference type="KEGG" id="bpb:bpr_I1064"/>
<feature type="transmembrane region" description="Helical" evidence="6">
    <location>
        <begin position="89"/>
        <end position="112"/>
    </location>
</feature>
<keyword evidence="8" id="KW-1185">Reference proteome</keyword>
<evidence type="ECO:0000256" key="5">
    <source>
        <dbReference type="ARBA" id="ARBA00023136"/>
    </source>
</evidence>
<dbReference type="PANTHER" id="PTHR30213">
    <property type="entry name" value="INNER MEMBRANE PROTEIN YHJD"/>
    <property type="match status" value="1"/>
</dbReference>
<proteinExistence type="predicted"/>
<dbReference type="PIRSF" id="PIRSF035875">
    <property type="entry name" value="RNase_BN"/>
    <property type="match status" value="1"/>
</dbReference>
<feature type="transmembrane region" description="Helical" evidence="6">
    <location>
        <begin position="47"/>
        <end position="69"/>
    </location>
</feature>
<reference evidence="7 8" key="1">
    <citation type="journal article" date="2010" name="PLoS ONE">
        <title>The glycobiome of the rumen bacterium Butyrivibrio proteoclasticus B316(T) highlights adaptation to a polysaccharide-rich environment.</title>
        <authorList>
            <person name="Kelly W.J."/>
            <person name="Leahy S.C."/>
            <person name="Altermann E."/>
            <person name="Yeoman C.J."/>
            <person name="Dunne J.C."/>
            <person name="Kong Z."/>
            <person name="Pacheco D.M."/>
            <person name="Li D."/>
            <person name="Noel S.J."/>
            <person name="Moon C.D."/>
            <person name="Cookson A.L."/>
            <person name="Attwood G.T."/>
        </authorList>
    </citation>
    <scope>NUCLEOTIDE SEQUENCE [LARGE SCALE GENOMIC DNA]</scope>
    <source>
        <strain evidence="8">ATCC 51982 / DSM 14932 / B316</strain>
    </source>
</reference>
<feature type="transmembrane region" description="Helical" evidence="6">
    <location>
        <begin position="204"/>
        <end position="223"/>
    </location>
</feature>
<dbReference type="eggNOG" id="COG1295">
    <property type="taxonomic scope" value="Bacteria"/>
</dbReference>
<keyword evidence="4 6" id="KW-1133">Transmembrane helix</keyword>
<feature type="transmembrane region" description="Helical" evidence="6">
    <location>
        <begin position="132"/>
        <end position="156"/>
    </location>
</feature>
<evidence type="ECO:0000256" key="4">
    <source>
        <dbReference type="ARBA" id="ARBA00022989"/>
    </source>
</evidence>
<dbReference type="PANTHER" id="PTHR30213:SF0">
    <property type="entry name" value="UPF0761 MEMBRANE PROTEIN YIHY"/>
    <property type="match status" value="1"/>
</dbReference>
<dbReference type="InterPro" id="IPR017039">
    <property type="entry name" value="Virul_fac_BrkB"/>
</dbReference>
<organism evidence="7 8">
    <name type="scientific">Butyrivibrio proteoclasticus (strain ATCC 51982 / DSM 14932 / B316)</name>
    <name type="common">Clostridium proteoclasticum</name>
    <dbReference type="NCBI Taxonomy" id="515622"/>
    <lineage>
        <taxon>Bacteria</taxon>
        <taxon>Bacillati</taxon>
        <taxon>Bacillota</taxon>
        <taxon>Clostridia</taxon>
        <taxon>Lachnospirales</taxon>
        <taxon>Lachnospiraceae</taxon>
        <taxon>Butyrivibrio</taxon>
    </lineage>
</organism>
<accession>E0S1Y0</accession>
<dbReference type="EMBL" id="CP001810">
    <property type="protein sequence ID" value="ADL33805.1"/>
    <property type="molecule type" value="Genomic_DNA"/>
</dbReference>
<evidence type="ECO:0000256" key="2">
    <source>
        <dbReference type="ARBA" id="ARBA00022475"/>
    </source>
</evidence>
<dbReference type="GO" id="GO:0005886">
    <property type="term" value="C:plasma membrane"/>
    <property type="evidence" value="ECO:0007669"/>
    <property type="project" value="UniProtKB-SubCell"/>
</dbReference>
<evidence type="ECO:0000256" key="6">
    <source>
        <dbReference type="SAM" id="Phobius"/>
    </source>
</evidence>
<dbReference type="HOGENOM" id="CLU_045539_4_1_9"/>
<comment type="subcellular location">
    <subcellularLocation>
        <location evidence="1">Cell membrane</location>
        <topology evidence="1">Multi-pass membrane protein</topology>
    </subcellularLocation>
</comment>
<dbReference type="Pfam" id="PF03631">
    <property type="entry name" value="Virul_fac_BrkB"/>
    <property type="match status" value="1"/>
</dbReference>
<gene>
    <name evidence="7" type="ordered locus">bpr_I1064</name>
</gene>
<dbReference type="AlphaFoldDB" id="E0S1Y0"/>
<evidence type="ECO:0000313" key="8">
    <source>
        <dbReference type="Proteomes" id="UP000001299"/>
    </source>
</evidence>
<dbReference type="NCBIfam" id="TIGR00765">
    <property type="entry name" value="yihY_not_rbn"/>
    <property type="match status" value="1"/>
</dbReference>
<protein>
    <submittedName>
        <fullName evidence="7">YihY family protein</fullName>
    </submittedName>
</protein>
<evidence type="ECO:0000313" key="7">
    <source>
        <dbReference type="EMBL" id="ADL33805.1"/>
    </source>
</evidence>
<feature type="transmembrane region" description="Helical" evidence="6">
    <location>
        <begin position="163"/>
        <end position="184"/>
    </location>
</feature>
<evidence type="ECO:0000256" key="3">
    <source>
        <dbReference type="ARBA" id="ARBA00022692"/>
    </source>
</evidence>
<name>E0S1Y0_BUTPB</name>
<sequence>MLILLSSVLPYTSLTEEDLVRVMVELTPDFADDIMVRIVGEAYEQSVAVFSISAVASIWTGALGMLALIRGLNIIYDVDERRNYFYLRLIAAFYTIAMIVIVLIMLVIMVFGDFVKQLIMNAYPHVWTAISFFVNFKFIMVIGIATFAFAMIYTFIPSARMKFIYQLPGALFSAIVWYVFSWLFSLYVSLPDTYSIYGSLATPVIMMFWLYFCIYIFLIGAFINRFFHPAVKVLYDDHHKNRVRKNAKKKSTKVIRKHKDNYEFR</sequence>
<keyword evidence="5 6" id="KW-0472">Membrane</keyword>
<evidence type="ECO:0000256" key="1">
    <source>
        <dbReference type="ARBA" id="ARBA00004651"/>
    </source>
</evidence>